<comment type="similarity">
    <text evidence="2">Belongs to the UPF0719 family.</text>
</comment>
<dbReference type="GO" id="GO:0005886">
    <property type="term" value="C:plasma membrane"/>
    <property type="evidence" value="ECO:0007669"/>
    <property type="project" value="UniProtKB-SubCell"/>
</dbReference>
<evidence type="ECO:0000313" key="10">
    <source>
        <dbReference type="Proteomes" id="UP000245506"/>
    </source>
</evidence>
<comment type="caution">
    <text evidence="9">The sequence shown here is derived from an EMBL/GenBank/DDBJ whole genome shotgun (WGS) entry which is preliminary data.</text>
</comment>
<feature type="transmembrane region" description="Helical" evidence="7">
    <location>
        <begin position="73"/>
        <end position="93"/>
    </location>
</feature>
<keyword evidence="3" id="KW-1003">Cell membrane</keyword>
<dbReference type="InterPro" id="IPR007140">
    <property type="entry name" value="DUF350"/>
</dbReference>
<evidence type="ECO:0000256" key="1">
    <source>
        <dbReference type="ARBA" id="ARBA00004651"/>
    </source>
</evidence>
<sequence>MKLRLMALSLLLLSTGPALAADTSMSGLTSGIIATVLYSLIGIIMATIGFKVVDWLTPGDLADEVANKGNRALAILAGSMILGVCIIIASAVIG</sequence>
<keyword evidence="4 7" id="KW-0812">Transmembrane</keyword>
<proteinExistence type="inferred from homology"/>
<evidence type="ECO:0000256" key="2">
    <source>
        <dbReference type="ARBA" id="ARBA00005779"/>
    </source>
</evidence>
<evidence type="ECO:0000256" key="8">
    <source>
        <dbReference type="SAM" id="SignalP"/>
    </source>
</evidence>
<evidence type="ECO:0000313" key="9">
    <source>
        <dbReference type="EMBL" id="PWQ96194.1"/>
    </source>
</evidence>
<dbReference type="Pfam" id="PF03994">
    <property type="entry name" value="DUF350"/>
    <property type="match status" value="1"/>
</dbReference>
<organism evidence="9 10">
    <name type="scientific">Leucothrix arctica</name>
    <dbReference type="NCBI Taxonomy" id="1481894"/>
    <lineage>
        <taxon>Bacteria</taxon>
        <taxon>Pseudomonadati</taxon>
        <taxon>Pseudomonadota</taxon>
        <taxon>Gammaproteobacteria</taxon>
        <taxon>Thiotrichales</taxon>
        <taxon>Thiotrichaceae</taxon>
        <taxon>Leucothrix</taxon>
    </lineage>
</organism>
<evidence type="ECO:0000256" key="4">
    <source>
        <dbReference type="ARBA" id="ARBA00022692"/>
    </source>
</evidence>
<feature type="transmembrane region" description="Helical" evidence="7">
    <location>
        <begin position="30"/>
        <end position="53"/>
    </location>
</feature>
<evidence type="ECO:0000256" key="5">
    <source>
        <dbReference type="ARBA" id="ARBA00022989"/>
    </source>
</evidence>
<evidence type="ECO:0000256" key="6">
    <source>
        <dbReference type="ARBA" id="ARBA00023136"/>
    </source>
</evidence>
<dbReference type="EMBL" id="QGKL01000029">
    <property type="protein sequence ID" value="PWQ96194.1"/>
    <property type="molecule type" value="Genomic_DNA"/>
</dbReference>
<evidence type="ECO:0000256" key="7">
    <source>
        <dbReference type="SAM" id="Phobius"/>
    </source>
</evidence>
<evidence type="ECO:0000256" key="3">
    <source>
        <dbReference type="ARBA" id="ARBA00022475"/>
    </source>
</evidence>
<keyword evidence="6 7" id="KW-0472">Membrane</keyword>
<dbReference type="RefSeq" id="WP_109823166.1">
    <property type="nucleotide sequence ID" value="NZ_QGKL01000029.1"/>
</dbReference>
<feature type="chain" id="PRO_5016329258" evidence="8">
    <location>
        <begin position="21"/>
        <end position="94"/>
    </location>
</feature>
<dbReference type="Proteomes" id="UP000245506">
    <property type="component" value="Unassembled WGS sequence"/>
</dbReference>
<name>A0A317CC42_9GAMM</name>
<gene>
    <name evidence="9" type="ORF">DKT75_09370</name>
</gene>
<keyword evidence="10" id="KW-1185">Reference proteome</keyword>
<keyword evidence="5 7" id="KW-1133">Transmembrane helix</keyword>
<comment type="subcellular location">
    <subcellularLocation>
        <location evidence="1">Cell membrane</location>
        <topology evidence="1">Multi-pass membrane protein</topology>
    </subcellularLocation>
</comment>
<accession>A0A317CC42</accession>
<keyword evidence="8" id="KW-0732">Signal</keyword>
<feature type="signal peptide" evidence="8">
    <location>
        <begin position="1"/>
        <end position="20"/>
    </location>
</feature>
<dbReference type="AlphaFoldDB" id="A0A317CC42"/>
<dbReference type="OrthoDB" id="7580937at2"/>
<protein>
    <submittedName>
        <fullName evidence="9">DUF350 domain-containing protein</fullName>
    </submittedName>
</protein>
<reference evidence="9 10" key="1">
    <citation type="submission" date="2018-05" db="EMBL/GenBank/DDBJ databases">
        <title>Leucothrix arctica sp. nov., isolated from Arctic seawater.</title>
        <authorList>
            <person name="Choi A."/>
            <person name="Baek K."/>
        </authorList>
    </citation>
    <scope>NUCLEOTIDE SEQUENCE [LARGE SCALE GENOMIC DNA]</scope>
    <source>
        <strain evidence="9 10">IMCC9719</strain>
    </source>
</reference>